<evidence type="ECO:0000313" key="2">
    <source>
        <dbReference type="Proteomes" id="UP000297318"/>
    </source>
</evidence>
<organism evidence="1 2">
    <name type="scientific">Serinibacter arcticus</name>
    <dbReference type="NCBI Taxonomy" id="1655435"/>
    <lineage>
        <taxon>Bacteria</taxon>
        <taxon>Bacillati</taxon>
        <taxon>Actinomycetota</taxon>
        <taxon>Actinomycetes</taxon>
        <taxon>Micrococcales</taxon>
        <taxon>Beutenbergiaceae</taxon>
        <taxon>Serinibacter</taxon>
    </lineage>
</organism>
<accession>A0A4Z1E210</accession>
<dbReference type="AlphaFoldDB" id="A0A4Z1E210"/>
<dbReference type="EMBL" id="RHPJ01000002">
    <property type="protein sequence ID" value="TGO05048.1"/>
    <property type="molecule type" value="Genomic_DNA"/>
</dbReference>
<dbReference type="RefSeq" id="WP_233251494.1">
    <property type="nucleotide sequence ID" value="NZ_RHPJ01000002.1"/>
</dbReference>
<dbReference type="InterPro" id="IPR047990">
    <property type="entry name" value="DLW39-like"/>
</dbReference>
<gene>
    <name evidence="1" type="ORF">SERN_1052</name>
</gene>
<keyword evidence="2" id="KW-1185">Reference proteome</keyword>
<sequence>MKKLLVLGVIASLGYLVWREIAAEKAERDLWEEITDPLEV</sequence>
<evidence type="ECO:0000313" key="1">
    <source>
        <dbReference type="EMBL" id="TGO05048.1"/>
    </source>
</evidence>
<protein>
    <submittedName>
        <fullName evidence="1">Uncharacterized protein</fullName>
    </submittedName>
</protein>
<proteinExistence type="predicted"/>
<dbReference type="Proteomes" id="UP000297318">
    <property type="component" value="Unassembled WGS sequence"/>
</dbReference>
<dbReference type="NCBIfam" id="NF038356">
    <property type="entry name" value="actino_DLW39"/>
    <property type="match status" value="1"/>
</dbReference>
<reference evidence="1 2" key="1">
    <citation type="submission" date="2018-11" db="EMBL/GenBank/DDBJ databases">
        <title>Complete genome sequencing of the Actinobacteria Serinibacter sp. K3-2.</title>
        <authorList>
            <person name="Rakitin A.L."/>
            <person name="Beletsky A.V."/>
            <person name="Mardanov A.V."/>
            <person name="Ravin N.V."/>
            <person name="Gromova A.S."/>
            <person name="Filippova S.N."/>
            <person name="Gal'Chenko V.F."/>
        </authorList>
    </citation>
    <scope>NUCLEOTIDE SEQUENCE [LARGE SCALE GENOMIC DNA]</scope>
    <source>
        <strain evidence="1 2">K3-2</strain>
    </source>
</reference>
<name>A0A4Z1E210_9MICO</name>
<comment type="caution">
    <text evidence="1">The sequence shown here is derived from an EMBL/GenBank/DDBJ whole genome shotgun (WGS) entry which is preliminary data.</text>
</comment>